<dbReference type="OrthoDB" id="9768066at2"/>
<dbReference type="PATRIC" id="fig|1747903.4.peg.3226"/>
<gene>
    <name evidence="1" type="ORF">ASR47_101111</name>
</gene>
<evidence type="ECO:0000313" key="1">
    <source>
        <dbReference type="EMBL" id="OBV39622.1"/>
    </source>
</evidence>
<accession>A0A1A7C1L1</accession>
<dbReference type="EMBL" id="LOCQ01000052">
    <property type="protein sequence ID" value="OBV39622.1"/>
    <property type="molecule type" value="Genomic_DNA"/>
</dbReference>
<keyword evidence="2" id="KW-1185">Reference proteome</keyword>
<dbReference type="Proteomes" id="UP000092713">
    <property type="component" value="Unassembled WGS sequence"/>
</dbReference>
<dbReference type="RefSeq" id="WP_065307611.1">
    <property type="nucleotide sequence ID" value="NZ_LOCQ01000052.1"/>
</dbReference>
<organism evidence="1 2">
    <name type="scientific">Janthinobacterium psychrotolerans</name>
    <dbReference type="NCBI Taxonomy" id="1747903"/>
    <lineage>
        <taxon>Bacteria</taxon>
        <taxon>Pseudomonadati</taxon>
        <taxon>Pseudomonadota</taxon>
        <taxon>Betaproteobacteria</taxon>
        <taxon>Burkholderiales</taxon>
        <taxon>Oxalobacteraceae</taxon>
        <taxon>Janthinobacterium</taxon>
    </lineage>
</organism>
<reference evidence="1 2" key="1">
    <citation type="submission" date="2016-04" db="EMBL/GenBank/DDBJ databases">
        <title>Draft genome sequence of Janthinobacterium psychrotolerans sp. nov., isolated from freshwater sediments in Denmark.</title>
        <authorList>
            <person name="Gong X."/>
            <person name="Skrivergaard S."/>
            <person name="Korsgaard B.S."/>
            <person name="Schreiber L."/>
            <person name="Marshall I.P."/>
            <person name="Finster K."/>
            <person name="Schramm A."/>
        </authorList>
    </citation>
    <scope>NUCLEOTIDE SEQUENCE [LARGE SCALE GENOMIC DNA]</scope>
    <source>
        <strain evidence="1 2">S3-2</strain>
    </source>
</reference>
<evidence type="ECO:0000313" key="2">
    <source>
        <dbReference type="Proteomes" id="UP000092713"/>
    </source>
</evidence>
<sequence>MAVALPASLMAAREKLHANGLYFAPLRHHSPACAFALQAMLRELRPAAVLIEGPDGFNDMLPLLLDQRTRPPVALLCQSSEPGEDGAARTRSAFFPFCDYSPEWVALVTGQEVGAQLSFIDLPWQARADKTQEDQEARSLMAERYLAHSTYLNALARQAGCRDQDELWDHLFESRSRAALLDWRSLFGDVFSYCAMARLDYEPAVLEAEGSLPRERHMASHIARWRGQVDGPIVVVTGGFHTSALIDLLEQARPISGTPAAAPSWLIRYSFERLDALNGYGAGMPAPAYYQAVWDALQTPGGEHHLAVAVDQLTRLAQHSRARGLQDRISTAEVQAAVLQAARLAALRGHAGPGRQDLLDAMRSCFVKGAIDDGMQGLMTDVRRQMTGSRLGDVPPSAGSPPLVEDARALARRHGLRLDDGEPRLARLDLYRKERHRRRSQYFQLMQYLDAGLAKWQGGPDFLTGGRLELLFEEWSYAWTPLVEARLIELSGDGATLLEVALARLLREEQALGAEGRARSAGSAAALLVRACVIGLHERLPGLLDLLSQHLDDDGDFASVVACGHALVTLWRAREPLGVREHPGVLQLMRRAWPAALFLLPALADVDQHAESAQVGQLLALREFGRAARSALPAEEAQLAFETADLHRHLDGLARRADCAPGICGAASALLFLDGAWSEAQLSQLLEQRFGAGATPQDAVRFLSGLMAAAPELLLTQPGLRRSFNQLVGSWDETSFIQYLPDLRLAFTGLKPQETGELAEALALLNGAAPEHLQAELHYDVSEAEMLAGGRLNAALAACLERDALAGWLNMTPEAPHG</sequence>
<comment type="caution">
    <text evidence="1">The sequence shown here is derived from an EMBL/GenBank/DDBJ whole genome shotgun (WGS) entry which is preliminary data.</text>
</comment>
<dbReference type="Pfam" id="PF18934">
    <property type="entry name" value="DUF5682"/>
    <property type="match status" value="1"/>
</dbReference>
<protein>
    <recommendedName>
        <fullName evidence="3">4-aminobutyrate aminotransferase</fullName>
    </recommendedName>
</protein>
<proteinExistence type="predicted"/>
<dbReference type="InterPro" id="IPR043737">
    <property type="entry name" value="DUF5682"/>
</dbReference>
<dbReference type="AlphaFoldDB" id="A0A1A7C1L1"/>
<dbReference type="STRING" id="1747903.ASR47_101111"/>
<name>A0A1A7C1L1_9BURK</name>
<evidence type="ECO:0008006" key="3">
    <source>
        <dbReference type="Google" id="ProtNLM"/>
    </source>
</evidence>